<reference evidence="1 2" key="1">
    <citation type="submission" date="2019-07" db="EMBL/GenBank/DDBJ databases">
        <title>Draft genome of 7 Lactococcus lactis strains isolated from an artisanal cheese production.</title>
        <authorList>
            <person name="Biolcati F."/>
            <person name="Bottero M.T."/>
            <person name="Dalmasso A."/>
            <person name="Mcauliffe O."/>
        </authorList>
    </citation>
    <scope>NUCLEOTIDE SEQUENCE [LARGE SCALE GENOMIC DNA]</scope>
    <source>
        <strain evidence="1 2">MRS45.2</strain>
    </source>
</reference>
<dbReference type="Proteomes" id="UP000317167">
    <property type="component" value="Unassembled WGS sequence"/>
</dbReference>
<protein>
    <submittedName>
        <fullName evidence="1">Glycine/betaine ABC transporter substrate-binding protein</fullName>
    </submittedName>
</protein>
<evidence type="ECO:0000313" key="2">
    <source>
        <dbReference type="Proteomes" id="UP000317167"/>
    </source>
</evidence>
<sequence>MNDDDNLYYTYLDECKKNFLTDSMKKEGFNSTYEEYSITSITFNREYYQTTFETAWAAFRNKYRMNGNKAMHFVDYKKLIDPGQRVPENEGYSQFIVNNLFSEEKLKSFFNELRDLLRDSEFFIVHTDYYWEKHHYLTKRNHFEKFQLSKKSRNVAPRLLNAVPYVAMRKHLDSLMLGMLKNKKDDVTLYLDEELPNKVYTKLRFDADGKQFDARTDLKKAYNHTITIGSDNVNQKTSSEILDEIRFIRKEEVGHNFTPSHCGLEIVDMLCSMIAGETRLKEYKKTGSIKANSQITSGDFINLKFPDGDIIEFESIIESKMRYHTINYLKY</sequence>
<dbReference type="AlphaFoldDB" id="A0A552YYH0"/>
<name>A0A552YYH0_9LACT</name>
<organism evidence="1 2">
    <name type="scientific">Lactococcus lactis</name>
    <dbReference type="NCBI Taxonomy" id="1358"/>
    <lineage>
        <taxon>Bacteria</taxon>
        <taxon>Bacillati</taxon>
        <taxon>Bacillota</taxon>
        <taxon>Bacilli</taxon>
        <taxon>Lactobacillales</taxon>
        <taxon>Streptococcaceae</taxon>
        <taxon>Lactococcus</taxon>
    </lineage>
</organism>
<accession>A0A552YYH0</accession>
<gene>
    <name evidence="1" type="ORF">FNJ53_12130</name>
</gene>
<proteinExistence type="predicted"/>
<comment type="caution">
    <text evidence="1">The sequence shown here is derived from an EMBL/GenBank/DDBJ whole genome shotgun (WGS) entry which is preliminary data.</text>
</comment>
<evidence type="ECO:0000313" key="1">
    <source>
        <dbReference type="EMBL" id="TRW72311.1"/>
    </source>
</evidence>
<dbReference type="EMBL" id="VJWV01000017">
    <property type="protein sequence ID" value="TRW72311.1"/>
    <property type="molecule type" value="Genomic_DNA"/>
</dbReference>